<feature type="region of interest" description="Disordered" evidence="7">
    <location>
        <begin position="1"/>
        <end position="62"/>
    </location>
</feature>
<evidence type="ECO:0000256" key="3">
    <source>
        <dbReference type="ARBA" id="ARBA00023163"/>
    </source>
</evidence>
<dbReference type="GO" id="GO:0005665">
    <property type="term" value="C:RNA polymerase II, core complex"/>
    <property type="evidence" value="ECO:0007669"/>
    <property type="project" value="InterPro"/>
</dbReference>
<dbReference type="PROSITE" id="PS50089">
    <property type="entry name" value="ZF_RING_2"/>
    <property type="match status" value="1"/>
</dbReference>
<dbReference type="GO" id="GO:0006360">
    <property type="term" value="P:transcription by RNA polymerase I"/>
    <property type="evidence" value="ECO:0007669"/>
    <property type="project" value="TreeGrafter"/>
</dbReference>
<comment type="similarity">
    <text evidence="5">Belongs to the archaeal Rpo6/eukaryotic RPB6 RNA polymerase subunit family.</text>
</comment>
<dbReference type="HAMAP" id="MF_00192">
    <property type="entry name" value="RNApol_arch_Rpo6"/>
    <property type="match status" value="1"/>
</dbReference>
<evidence type="ECO:0000256" key="6">
    <source>
        <dbReference type="PROSITE-ProRule" id="PRU00175"/>
    </source>
</evidence>
<dbReference type="AlphaFoldDB" id="A0AAW2KCQ3"/>
<sequence>MADEDYDMDGAYEDEPLEPEPDEGAELEEENNNNEDGPDPIEGEGDEKQEQEPVERPRKTSKYMTKYERARILGTRALQISMNAPVMVELEGETDPLEIAMKELRERKIPFTIRRYLPDGSYEDWGVDELIVEDSWKRQVGGLDVEEVLLQQENAFLNVQHNDQHGTVASPYDQIGDRSMYFTDETNHEKGLDSQLALDEALALSLELGDDFDQLYIYETSASGGDQAGPSSRETPITGPAQNTREDNINPDTMTYEELQSLGESIGNESKGLSPDLISRCVICCAEFKDKVEITTLPCVHHYHSDCITHWLQLKKHCPVCQKEVKDE</sequence>
<dbReference type="PANTHER" id="PTHR47227:SF8">
    <property type="entry name" value="DNA-DIRECTED RNA POLYMERASES II, IV AND V SUBUNIT 6A"/>
    <property type="match status" value="1"/>
</dbReference>
<name>A0AAW2KCQ3_SESRA</name>
<reference evidence="9" key="1">
    <citation type="submission" date="2020-06" db="EMBL/GenBank/DDBJ databases">
        <authorList>
            <person name="Li T."/>
            <person name="Hu X."/>
            <person name="Zhang T."/>
            <person name="Song X."/>
            <person name="Zhang H."/>
            <person name="Dai N."/>
            <person name="Sheng W."/>
            <person name="Hou X."/>
            <person name="Wei L."/>
        </authorList>
    </citation>
    <scope>NUCLEOTIDE SEQUENCE</scope>
    <source>
        <strain evidence="9">G02</strain>
        <tissue evidence="9">Leaf</tissue>
    </source>
</reference>
<dbReference type="InterPro" id="IPR006110">
    <property type="entry name" value="Pol_omega/Rpo6/RPB6"/>
</dbReference>
<dbReference type="FunFam" id="3.90.940.10:FF:000003">
    <property type="entry name" value="DNA-directed RNA polymerases I, II, and III subunit RPABC2"/>
    <property type="match status" value="1"/>
</dbReference>
<gene>
    <name evidence="9" type="ORF">Sradi_6290800</name>
</gene>
<dbReference type="GO" id="GO:0005666">
    <property type="term" value="C:RNA polymerase III complex"/>
    <property type="evidence" value="ECO:0007669"/>
    <property type="project" value="TreeGrafter"/>
</dbReference>
<evidence type="ECO:0000259" key="8">
    <source>
        <dbReference type="PROSITE" id="PS50089"/>
    </source>
</evidence>
<dbReference type="InterPro" id="IPR006111">
    <property type="entry name" value="Rpo6/Rpb6"/>
</dbReference>
<dbReference type="GO" id="GO:0003899">
    <property type="term" value="F:DNA-directed RNA polymerase activity"/>
    <property type="evidence" value="ECO:0007669"/>
    <property type="project" value="InterPro"/>
</dbReference>
<dbReference type="InterPro" id="IPR036161">
    <property type="entry name" value="RPB6/omega-like_sf"/>
</dbReference>
<reference evidence="9" key="2">
    <citation type="journal article" date="2024" name="Plant">
        <title>Genomic evolution and insights into agronomic trait innovations of Sesamum species.</title>
        <authorList>
            <person name="Miao H."/>
            <person name="Wang L."/>
            <person name="Qu L."/>
            <person name="Liu H."/>
            <person name="Sun Y."/>
            <person name="Le M."/>
            <person name="Wang Q."/>
            <person name="Wei S."/>
            <person name="Zheng Y."/>
            <person name="Lin W."/>
            <person name="Duan Y."/>
            <person name="Cao H."/>
            <person name="Xiong S."/>
            <person name="Wang X."/>
            <person name="Wei L."/>
            <person name="Li C."/>
            <person name="Ma Q."/>
            <person name="Ju M."/>
            <person name="Zhao R."/>
            <person name="Li G."/>
            <person name="Mu C."/>
            <person name="Tian Q."/>
            <person name="Mei H."/>
            <person name="Zhang T."/>
            <person name="Gao T."/>
            <person name="Zhang H."/>
        </authorList>
    </citation>
    <scope>NUCLEOTIDE SEQUENCE</scope>
    <source>
        <strain evidence="9">G02</strain>
    </source>
</reference>
<dbReference type="GO" id="GO:0005736">
    <property type="term" value="C:RNA polymerase I complex"/>
    <property type="evidence" value="ECO:0007669"/>
    <property type="project" value="TreeGrafter"/>
</dbReference>
<proteinExistence type="inferred from homology"/>
<dbReference type="GO" id="GO:0003677">
    <property type="term" value="F:DNA binding"/>
    <property type="evidence" value="ECO:0007669"/>
    <property type="project" value="InterPro"/>
</dbReference>
<dbReference type="InterPro" id="IPR020708">
    <property type="entry name" value="DNA-dir_RNA_polK_14-18kDa_CS"/>
</dbReference>
<evidence type="ECO:0000313" key="9">
    <source>
        <dbReference type="EMBL" id="KAL0304227.1"/>
    </source>
</evidence>
<dbReference type="EMBL" id="JACGWJ010000029">
    <property type="protein sequence ID" value="KAL0304227.1"/>
    <property type="molecule type" value="Genomic_DNA"/>
</dbReference>
<accession>A0AAW2KCQ3</accession>
<keyword evidence="4" id="KW-0539">Nucleus</keyword>
<dbReference type="InterPro" id="IPR001841">
    <property type="entry name" value="Znf_RING"/>
</dbReference>
<evidence type="ECO:0000256" key="5">
    <source>
        <dbReference type="ARBA" id="ARBA00025773"/>
    </source>
</evidence>
<dbReference type="GO" id="GO:0042797">
    <property type="term" value="P:tRNA transcription by RNA polymerase III"/>
    <property type="evidence" value="ECO:0007669"/>
    <property type="project" value="TreeGrafter"/>
</dbReference>
<dbReference type="PIRSF" id="PIRSF500154">
    <property type="entry name" value="RPB6"/>
    <property type="match status" value="1"/>
</dbReference>
<feature type="compositionally biased region" description="Basic and acidic residues" evidence="7">
    <location>
        <begin position="46"/>
        <end position="58"/>
    </location>
</feature>
<dbReference type="GO" id="GO:0008270">
    <property type="term" value="F:zinc ion binding"/>
    <property type="evidence" value="ECO:0007669"/>
    <property type="project" value="UniProtKB-KW"/>
</dbReference>
<dbReference type="GO" id="GO:0000419">
    <property type="term" value="C:RNA polymerase V complex"/>
    <property type="evidence" value="ECO:0007669"/>
    <property type="project" value="UniProtKB-ARBA"/>
</dbReference>
<keyword evidence="6" id="KW-0862">Zinc</keyword>
<dbReference type="SMART" id="SM01409">
    <property type="entry name" value="RNA_pol_Rpb6"/>
    <property type="match status" value="1"/>
</dbReference>
<evidence type="ECO:0000256" key="7">
    <source>
        <dbReference type="SAM" id="MobiDB-lite"/>
    </source>
</evidence>
<feature type="region of interest" description="Disordered" evidence="7">
    <location>
        <begin position="223"/>
        <end position="251"/>
    </location>
</feature>
<feature type="compositionally biased region" description="Acidic residues" evidence="7">
    <location>
        <begin position="1"/>
        <end position="45"/>
    </location>
</feature>
<dbReference type="InterPro" id="IPR013083">
    <property type="entry name" value="Znf_RING/FYVE/PHD"/>
</dbReference>
<organism evidence="9">
    <name type="scientific">Sesamum radiatum</name>
    <name type="common">Black benniseed</name>
    <dbReference type="NCBI Taxonomy" id="300843"/>
    <lineage>
        <taxon>Eukaryota</taxon>
        <taxon>Viridiplantae</taxon>
        <taxon>Streptophyta</taxon>
        <taxon>Embryophyta</taxon>
        <taxon>Tracheophyta</taxon>
        <taxon>Spermatophyta</taxon>
        <taxon>Magnoliopsida</taxon>
        <taxon>eudicotyledons</taxon>
        <taxon>Gunneridae</taxon>
        <taxon>Pentapetalae</taxon>
        <taxon>asterids</taxon>
        <taxon>lamiids</taxon>
        <taxon>Lamiales</taxon>
        <taxon>Pedaliaceae</taxon>
        <taxon>Sesamum</taxon>
    </lineage>
</organism>
<dbReference type="SUPFAM" id="SSF63562">
    <property type="entry name" value="RPB6/omega subunit-like"/>
    <property type="match status" value="1"/>
</dbReference>
<keyword evidence="2 9" id="KW-0240">DNA-directed RNA polymerase</keyword>
<feature type="compositionally biased region" description="Polar residues" evidence="7">
    <location>
        <begin position="223"/>
        <end position="243"/>
    </location>
</feature>
<dbReference type="PIRSF" id="PIRSF000778">
    <property type="entry name" value="RpoK/RPB6"/>
    <property type="match status" value="1"/>
</dbReference>
<evidence type="ECO:0000256" key="2">
    <source>
        <dbReference type="ARBA" id="ARBA00022478"/>
    </source>
</evidence>
<evidence type="ECO:0000256" key="4">
    <source>
        <dbReference type="ARBA" id="ARBA00023242"/>
    </source>
</evidence>
<dbReference type="NCBIfam" id="NF002208">
    <property type="entry name" value="PRK01099.1-3"/>
    <property type="match status" value="1"/>
</dbReference>
<dbReference type="PROSITE" id="PS01111">
    <property type="entry name" value="RNA_POL_K_14KD"/>
    <property type="match status" value="1"/>
</dbReference>
<dbReference type="SMART" id="SM00184">
    <property type="entry name" value="RING"/>
    <property type="match status" value="1"/>
</dbReference>
<keyword evidence="3" id="KW-0804">Transcription</keyword>
<dbReference type="GO" id="GO:0006366">
    <property type="term" value="P:transcription by RNA polymerase II"/>
    <property type="evidence" value="ECO:0007669"/>
    <property type="project" value="TreeGrafter"/>
</dbReference>
<feature type="domain" description="RING-type" evidence="8">
    <location>
        <begin position="281"/>
        <end position="322"/>
    </location>
</feature>
<protein>
    <submittedName>
        <fullName evidence="9">DNA-directed RNA polymerases II, IV and V subunitA</fullName>
    </submittedName>
</protein>
<evidence type="ECO:0000256" key="1">
    <source>
        <dbReference type="ARBA" id="ARBA00004123"/>
    </source>
</evidence>
<keyword evidence="6" id="KW-0863">Zinc-finger</keyword>
<dbReference type="Gene3D" id="3.30.40.10">
    <property type="entry name" value="Zinc/RING finger domain, C3HC4 (zinc finger)"/>
    <property type="match status" value="1"/>
</dbReference>
<comment type="caution">
    <text evidence="9">The sequence shown here is derived from an EMBL/GenBank/DDBJ whole genome shotgun (WGS) entry which is preliminary data.</text>
</comment>
<comment type="subcellular location">
    <subcellularLocation>
        <location evidence="1">Nucleus</location>
    </subcellularLocation>
</comment>
<dbReference type="Pfam" id="PF13639">
    <property type="entry name" value="zf-RING_2"/>
    <property type="match status" value="1"/>
</dbReference>
<keyword evidence="6" id="KW-0479">Metal-binding</keyword>
<dbReference type="PANTHER" id="PTHR47227">
    <property type="entry name" value="DNA-DIRECTED RNA POLYMERASE SUBUNIT K"/>
    <property type="match status" value="1"/>
</dbReference>
<dbReference type="Pfam" id="PF01192">
    <property type="entry name" value="RNA_pol_Rpb6"/>
    <property type="match status" value="1"/>
</dbReference>
<dbReference type="InterPro" id="IPR028363">
    <property type="entry name" value="RPB6"/>
</dbReference>
<dbReference type="SUPFAM" id="SSF57850">
    <property type="entry name" value="RING/U-box"/>
    <property type="match status" value="1"/>
</dbReference>
<dbReference type="Gene3D" id="3.90.940.10">
    <property type="match status" value="1"/>
</dbReference>